<evidence type="ECO:0000256" key="6">
    <source>
        <dbReference type="HAMAP-Rule" id="MF_00728"/>
    </source>
</evidence>
<dbReference type="AlphaFoldDB" id="A0A1L8QVP9"/>
<dbReference type="Proteomes" id="UP000182149">
    <property type="component" value="Unassembled WGS sequence"/>
</dbReference>
<evidence type="ECO:0000256" key="4">
    <source>
        <dbReference type="ARBA" id="ARBA00023136"/>
    </source>
</evidence>
<feature type="coiled-coil region" evidence="6">
    <location>
        <begin position="111"/>
        <end position="166"/>
    </location>
</feature>
<dbReference type="GO" id="GO:0005940">
    <property type="term" value="C:septin ring"/>
    <property type="evidence" value="ECO:0007669"/>
    <property type="project" value="InterPro"/>
</dbReference>
<dbReference type="GO" id="GO:0000921">
    <property type="term" value="P:septin ring assembly"/>
    <property type="evidence" value="ECO:0007669"/>
    <property type="project" value="InterPro"/>
</dbReference>
<protein>
    <recommendedName>
        <fullName evidence="6">Septation ring formation regulator EzrA</fullName>
    </recommendedName>
</protein>
<dbReference type="OrthoDB" id="1654473at2"/>
<comment type="subcellular location">
    <subcellularLocation>
        <location evidence="6">Cell membrane</location>
        <topology evidence="6">Single-pass membrane protein</topology>
    </subcellularLocation>
    <text evidence="6">Colocalized with FtsZ to the nascent septal site.</text>
</comment>
<sequence>MESQVIIGIVIAIIAVVAVLYGVGFFMRRKNQEKLNDLEKRKEELFDLPVIEEVDEVKKMHLVGQSQNTFREWSQKWTDLSTASFAELESQIFEVENLNETFRFLKGQAAVKDAEETLVMMEEEVKAIRQGLKELRESEERNSLQVQQALDVYEELKKNLREEGATYGPAYAELQKQVKNIEIEFTQFVTLNTSGDPVEAREVLEEAEKHTYELQDLMKRIPVVYEELNKTFPAQLKEIEDGYKKLLEEKFKFPEENFENDIHRVARRIENSTADLAKVEVAAVEVANRDTAHEIDTLYTVMEREIDAKKYVLKNRQVIEEYINHSMKNNRQLLIEIDHTSQSYTLNHNELGRVRGFQTEIDELVRRHGIYLPQLESNEIPYSEIQGFYKDAYHILDDIENQQVEIDESLRELRKDEKVAQEKIEAFELQLRNLKRFVEKQRLPGLPGDYLEFFFLTTDRVEELGKSLNKIRINIDEVNKLVAICEEELVILDTRTKELVDAAALTEQLMQYANRYRHSHPEVKAAIEHGLVLFNEEYRYQDALDEIATSLERVEPGAFTRLEGFYFNHRDLV</sequence>
<feature type="transmembrane region" description="Helical" evidence="7">
    <location>
        <begin position="6"/>
        <end position="27"/>
    </location>
</feature>
<keyword evidence="9" id="KW-1185">Reference proteome</keyword>
<evidence type="ECO:0000256" key="5">
    <source>
        <dbReference type="ARBA" id="ARBA00023210"/>
    </source>
</evidence>
<reference evidence="8 9" key="1">
    <citation type="submission" date="2014-12" db="EMBL/GenBank/DDBJ databases">
        <title>Draft genome sequences of 29 type strains of Enterococci.</title>
        <authorList>
            <person name="Zhong Z."/>
            <person name="Sun Z."/>
            <person name="Liu W."/>
            <person name="Zhang W."/>
            <person name="Zhang H."/>
        </authorList>
    </citation>
    <scope>NUCLEOTIDE SEQUENCE [LARGE SCALE GENOMIC DNA]</scope>
    <source>
        <strain evidence="8 9">DSM 17690</strain>
    </source>
</reference>
<accession>A0A1L8QVP9</accession>
<evidence type="ECO:0000256" key="1">
    <source>
        <dbReference type="ARBA" id="ARBA00022692"/>
    </source>
</evidence>
<name>A0A1L8QVP9_9ENTE</name>
<dbReference type="EMBL" id="JXKD01000003">
    <property type="protein sequence ID" value="OJG11583.1"/>
    <property type="molecule type" value="Genomic_DNA"/>
</dbReference>
<comment type="function">
    <text evidence="6">Negative regulator of FtsZ ring formation; modulates the frequency and position of FtsZ ring formation. Inhibits FtsZ ring formation at polar sites. Interacts either with FtsZ or with one of its binding partners to promote depolymerization.</text>
</comment>
<keyword evidence="3 6" id="KW-0175">Coiled coil</keyword>
<dbReference type="STRING" id="328396.RU93_GL001578"/>
<dbReference type="RefSeq" id="WP_071874316.1">
    <property type="nucleotide sequence ID" value="NZ_JBHSHF010000014.1"/>
</dbReference>
<keyword evidence="4 6" id="KW-0472">Membrane</keyword>
<evidence type="ECO:0000256" key="2">
    <source>
        <dbReference type="ARBA" id="ARBA00022989"/>
    </source>
</evidence>
<dbReference type="HAMAP" id="MF_00728">
    <property type="entry name" value="EzrA"/>
    <property type="match status" value="1"/>
</dbReference>
<keyword evidence="6" id="KW-0132">Cell division</keyword>
<comment type="caution">
    <text evidence="8">The sequence shown here is derived from an EMBL/GenBank/DDBJ whole genome shotgun (WGS) entry which is preliminary data.</text>
</comment>
<evidence type="ECO:0000313" key="9">
    <source>
        <dbReference type="Proteomes" id="UP000182149"/>
    </source>
</evidence>
<dbReference type="Pfam" id="PF06160">
    <property type="entry name" value="EzrA"/>
    <property type="match status" value="1"/>
</dbReference>
<feature type="topological domain" description="Extracellular" evidence="6">
    <location>
        <begin position="1"/>
        <end position="8"/>
    </location>
</feature>
<proteinExistence type="inferred from homology"/>
<keyword evidence="6" id="KW-1003">Cell membrane</keyword>
<evidence type="ECO:0000256" key="3">
    <source>
        <dbReference type="ARBA" id="ARBA00023054"/>
    </source>
</evidence>
<comment type="similarity">
    <text evidence="6">Belongs to the EzrA family.</text>
</comment>
<keyword evidence="2 6" id="KW-1133">Transmembrane helix</keyword>
<feature type="topological domain" description="Cytoplasmic" evidence="6">
    <location>
        <begin position="28"/>
        <end position="573"/>
    </location>
</feature>
<keyword evidence="1 6" id="KW-0812">Transmembrane</keyword>
<organism evidence="8 9">
    <name type="scientific">Enterococcus aquimarinus</name>
    <dbReference type="NCBI Taxonomy" id="328396"/>
    <lineage>
        <taxon>Bacteria</taxon>
        <taxon>Bacillati</taxon>
        <taxon>Bacillota</taxon>
        <taxon>Bacilli</taxon>
        <taxon>Lactobacillales</taxon>
        <taxon>Enterococcaceae</taxon>
        <taxon>Enterococcus</taxon>
    </lineage>
</organism>
<dbReference type="InterPro" id="IPR010379">
    <property type="entry name" value="EzrA"/>
</dbReference>
<keyword evidence="5 6" id="KW-0717">Septation</keyword>
<feature type="coiled-coil region" evidence="6">
    <location>
        <begin position="396"/>
        <end position="430"/>
    </location>
</feature>
<dbReference type="GO" id="GO:0005886">
    <property type="term" value="C:plasma membrane"/>
    <property type="evidence" value="ECO:0007669"/>
    <property type="project" value="UniProtKB-SubCell"/>
</dbReference>
<keyword evidence="6" id="KW-0131">Cell cycle</keyword>
<gene>
    <name evidence="6" type="primary">ezrA</name>
    <name evidence="8" type="ORF">RU93_GL001578</name>
</gene>
<dbReference type="GO" id="GO:0000917">
    <property type="term" value="P:division septum assembly"/>
    <property type="evidence" value="ECO:0007669"/>
    <property type="project" value="UniProtKB-KW"/>
</dbReference>
<evidence type="ECO:0000256" key="7">
    <source>
        <dbReference type="SAM" id="Phobius"/>
    </source>
</evidence>
<evidence type="ECO:0000313" key="8">
    <source>
        <dbReference type="EMBL" id="OJG11583.1"/>
    </source>
</evidence>